<dbReference type="InterPro" id="IPR009078">
    <property type="entry name" value="Ferritin-like_SF"/>
</dbReference>
<dbReference type="InterPro" id="IPR012347">
    <property type="entry name" value="Ferritin-like"/>
</dbReference>
<dbReference type="InterPro" id="IPR019052">
    <property type="entry name" value="DUF2383"/>
</dbReference>
<sequence length="149" mass="17446">MEYRDKISNGLNELLLKNYHTQKGYLNAIENVEDDRLKLFFERCVADKNKFDTQLRHEIVNFGTKPQSTDSFAESLNRNWMNLKTLFSNNSELMVLEEAIKEEKSNLNTYDDFIKNTKLPKSTSNMLQAQKASIRNVIDTEQSYLKIIL</sequence>
<dbReference type="Proteomes" id="UP000321790">
    <property type="component" value="Unassembled WGS sequence"/>
</dbReference>
<dbReference type="InterPro" id="IPR011971">
    <property type="entry name" value="CHP02284"/>
</dbReference>
<dbReference type="AlphaFoldDB" id="A0A5C7AT32"/>
<protein>
    <submittedName>
        <fullName evidence="2">PA2169 family four-helix-bundle protein</fullName>
    </submittedName>
</protein>
<reference evidence="3" key="1">
    <citation type="submission" date="2019-08" db="EMBL/GenBank/DDBJ databases">
        <title>Seonamhaeicola sediminis sp. nov., isolated from marine sediment.</title>
        <authorList>
            <person name="Cao W.R."/>
        </authorList>
    </citation>
    <scope>NUCLEOTIDE SEQUENCE [LARGE SCALE GENOMIC DNA]</scope>
    <source>
        <strain evidence="3">Gy8</strain>
    </source>
</reference>
<dbReference type="EMBL" id="VOSC01000025">
    <property type="protein sequence ID" value="TXE09665.1"/>
    <property type="molecule type" value="Genomic_DNA"/>
</dbReference>
<dbReference type="SUPFAM" id="SSF47240">
    <property type="entry name" value="Ferritin-like"/>
    <property type="match status" value="1"/>
</dbReference>
<gene>
    <name evidence="2" type="ORF">FUA26_09250</name>
</gene>
<proteinExistence type="predicted"/>
<accession>A0A5C7AT32</accession>
<feature type="domain" description="DUF2383" evidence="1">
    <location>
        <begin position="7"/>
        <end position="115"/>
    </location>
</feature>
<keyword evidence="3" id="KW-1185">Reference proteome</keyword>
<organism evidence="2 3">
    <name type="scientific">Seonamhaeicola algicola</name>
    <dbReference type="NCBI Taxonomy" id="1719036"/>
    <lineage>
        <taxon>Bacteria</taxon>
        <taxon>Pseudomonadati</taxon>
        <taxon>Bacteroidota</taxon>
        <taxon>Flavobacteriia</taxon>
        <taxon>Flavobacteriales</taxon>
        <taxon>Flavobacteriaceae</taxon>
    </lineage>
</organism>
<comment type="caution">
    <text evidence="2">The sequence shown here is derived from an EMBL/GenBank/DDBJ whole genome shotgun (WGS) entry which is preliminary data.</text>
</comment>
<dbReference type="Gene3D" id="1.20.1260.10">
    <property type="match status" value="1"/>
</dbReference>
<evidence type="ECO:0000313" key="2">
    <source>
        <dbReference type="EMBL" id="TXE09665.1"/>
    </source>
</evidence>
<evidence type="ECO:0000259" key="1">
    <source>
        <dbReference type="Pfam" id="PF09537"/>
    </source>
</evidence>
<dbReference type="Pfam" id="PF09537">
    <property type="entry name" value="DUF2383"/>
    <property type="match status" value="1"/>
</dbReference>
<evidence type="ECO:0000313" key="3">
    <source>
        <dbReference type="Proteomes" id="UP000321790"/>
    </source>
</evidence>
<dbReference type="NCBIfam" id="TIGR02284">
    <property type="entry name" value="PA2169 family four-helix-bundle protein"/>
    <property type="match status" value="1"/>
</dbReference>
<name>A0A5C7AT32_9FLAO</name>
<dbReference type="RefSeq" id="WP_147134847.1">
    <property type="nucleotide sequence ID" value="NZ_VOSC01000025.1"/>
</dbReference>
<dbReference type="OrthoDB" id="282393at2"/>